<protein>
    <submittedName>
        <fullName evidence="3">BTB domain-containing protein</fullName>
    </submittedName>
</protein>
<proteinExistence type="predicted"/>
<feature type="domain" description="BTB" evidence="1">
    <location>
        <begin position="21"/>
        <end position="119"/>
    </location>
</feature>
<evidence type="ECO:0000313" key="3">
    <source>
        <dbReference type="WBParaSite" id="HPBE_0000328901-mRNA-1"/>
    </source>
</evidence>
<organism evidence="2 3">
    <name type="scientific">Heligmosomoides polygyrus</name>
    <name type="common">Parasitic roundworm</name>
    <dbReference type="NCBI Taxonomy" id="6339"/>
    <lineage>
        <taxon>Eukaryota</taxon>
        <taxon>Metazoa</taxon>
        <taxon>Ecdysozoa</taxon>
        <taxon>Nematoda</taxon>
        <taxon>Chromadorea</taxon>
        <taxon>Rhabditida</taxon>
        <taxon>Rhabditina</taxon>
        <taxon>Rhabditomorpha</taxon>
        <taxon>Strongyloidea</taxon>
        <taxon>Heligmosomidae</taxon>
        <taxon>Heligmosomoides</taxon>
    </lineage>
</organism>
<evidence type="ECO:0000313" key="2">
    <source>
        <dbReference type="Proteomes" id="UP000050761"/>
    </source>
</evidence>
<keyword evidence="2" id="KW-1185">Reference proteome</keyword>
<dbReference type="InterPro" id="IPR000210">
    <property type="entry name" value="BTB/POZ_dom"/>
</dbReference>
<dbReference type="CDD" id="cd18316">
    <property type="entry name" value="BTB_POZ_KCTD-like"/>
    <property type="match status" value="1"/>
</dbReference>
<dbReference type="SMART" id="SM00225">
    <property type="entry name" value="BTB"/>
    <property type="match status" value="1"/>
</dbReference>
<dbReference type="InterPro" id="IPR045068">
    <property type="entry name" value="BACURD1-3"/>
</dbReference>
<dbReference type="Pfam" id="PF17906">
    <property type="entry name" value="HTH_48"/>
    <property type="match status" value="1"/>
</dbReference>
<reference evidence="3" key="1">
    <citation type="submission" date="2019-09" db="UniProtKB">
        <authorList>
            <consortium name="WormBaseParasite"/>
        </authorList>
    </citation>
    <scope>IDENTIFICATION</scope>
</reference>
<dbReference type="WBParaSite" id="HPBE_0000328901-mRNA-1">
    <property type="protein sequence ID" value="HPBE_0000328901-mRNA-1"/>
    <property type="gene ID" value="HPBE_0000328901"/>
</dbReference>
<dbReference type="SUPFAM" id="SSF54695">
    <property type="entry name" value="POZ domain"/>
    <property type="match status" value="1"/>
</dbReference>
<dbReference type="PANTHER" id="PTHR11145:SF12">
    <property type="entry name" value="BTB DOMAIN-CONTAINING PROTEIN"/>
    <property type="match status" value="1"/>
</dbReference>
<dbReference type="Proteomes" id="UP000050761">
    <property type="component" value="Unassembled WGS sequence"/>
</dbReference>
<sequence>LGSQNRTFRCIFEDCFTLSLFSIRLNVGGTIFETTLATLRKVENTVLSTIVSERWRGQAELFIDRDPTHFSKILNYLRDGDEFVVPMDRDACEELKREAQLSLNLNLSDLLHHFRDLIYNRTAFRTVLLHEFKLSRMEAVVNVNTAWGEDGALERTVFRWFSKFLNGRESIEDEAQAGRPSLVDHDTLKEVVEEDPRQPLRVIARYLGVPHTVAADHLKQLADWCHPTEVQQLRRMEVANSLIKRNFTEPFLHGLVMSYMTPDLHVRSST</sequence>
<dbReference type="InterPro" id="IPR003131">
    <property type="entry name" value="T1-type_BTB"/>
</dbReference>
<dbReference type="GO" id="GO:0051260">
    <property type="term" value="P:protein homooligomerization"/>
    <property type="evidence" value="ECO:0007669"/>
    <property type="project" value="InterPro"/>
</dbReference>
<dbReference type="AlphaFoldDB" id="A0A183FAU7"/>
<dbReference type="InterPro" id="IPR041426">
    <property type="entry name" value="Mos1_HTH"/>
</dbReference>
<name>A0A183FAU7_HELPZ</name>
<evidence type="ECO:0000259" key="1">
    <source>
        <dbReference type="SMART" id="SM00225"/>
    </source>
</evidence>
<dbReference type="PANTHER" id="PTHR11145">
    <property type="entry name" value="BTB/POZ DOMAIN-CONTAINING ADAPTER FOR CUL3-MEDIATED RHOA DEGRADATION PROTEIN FAMILY MEMBER"/>
    <property type="match status" value="1"/>
</dbReference>
<dbReference type="Pfam" id="PF02214">
    <property type="entry name" value="BTB_2"/>
    <property type="match status" value="1"/>
</dbReference>
<dbReference type="InterPro" id="IPR011333">
    <property type="entry name" value="SKP1/BTB/POZ_sf"/>
</dbReference>
<dbReference type="Gene3D" id="3.30.710.10">
    <property type="entry name" value="Potassium Channel Kv1.1, Chain A"/>
    <property type="match status" value="1"/>
</dbReference>
<dbReference type="Gene3D" id="1.10.10.1450">
    <property type="match status" value="1"/>
</dbReference>
<accession>A0A183FAU7</accession>